<organism evidence="7 8">
    <name type="scientific">Wohlfahrtiimonas chitiniclastica</name>
    <dbReference type="NCBI Taxonomy" id="400946"/>
    <lineage>
        <taxon>Bacteria</taxon>
        <taxon>Pseudomonadati</taxon>
        <taxon>Pseudomonadota</taxon>
        <taxon>Gammaproteobacteria</taxon>
        <taxon>Cardiobacteriales</taxon>
        <taxon>Ignatzschineriaceae</taxon>
        <taxon>Wohlfahrtiimonas</taxon>
    </lineage>
</organism>
<dbReference type="Pfam" id="PF13520">
    <property type="entry name" value="AA_permease_2"/>
    <property type="match status" value="1"/>
</dbReference>
<feature type="transmembrane region" description="Helical" evidence="6">
    <location>
        <begin position="12"/>
        <end position="34"/>
    </location>
</feature>
<keyword evidence="4 6" id="KW-1133">Transmembrane helix</keyword>
<feature type="transmembrane region" description="Helical" evidence="6">
    <location>
        <begin position="264"/>
        <end position="294"/>
    </location>
</feature>
<dbReference type="PANTHER" id="PTHR42770">
    <property type="entry name" value="AMINO ACID TRANSPORTER-RELATED"/>
    <property type="match status" value="1"/>
</dbReference>
<dbReference type="GO" id="GO:0005886">
    <property type="term" value="C:plasma membrane"/>
    <property type="evidence" value="ECO:0007669"/>
    <property type="project" value="UniProtKB-SubCell"/>
</dbReference>
<evidence type="ECO:0000313" key="8">
    <source>
        <dbReference type="Proteomes" id="UP000680020"/>
    </source>
</evidence>
<dbReference type="AlphaFoldDB" id="A0AB35BWY3"/>
<comment type="subcellular location">
    <subcellularLocation>
        <location evidence="1">Cell membrane</location>
        <topology evidence="1">Multi-pass membrane protein</topology>
    </subcellularLocation>
</comment>
<evidence type="ECO:0000313" key="7">
    <source>
        <dbReference type="EMBL" id="MBS7824342.1"/>
    </source>
</evidence>
<sequence length="422" mass="44597">MSNAHRPITSELGLISCVAFAVGSMIGGGVFALAGVVVKDTGPGALLSYLFAGIIVSLSAVSFSVVASRAPKGQSSYYTLGVELGKIWQFITMWAFYISTVTAVAFMLVSFGNYLQYFLSSSNALLLAVFALVFLVILNLTSTATVGKVENLLVGFKLLVLFTMIGFGLAAFSSQKLTPFLPHGQAPVLSSTAMLFSAYLGFSVITNMADVVKNPQKTVPLALMISIAIVTIVYMGIVFALLMAKGNYNNNASLASAANILMGNWGSLLVAFTACVSTLSGSNGSLLGISELIIRMSQQGSIPKFLGRKSQSGHAQMSVLLSGCIALILMLTGDISSIIAYCSVAGIWGLVMMNICAGKIAWNKWGNIGMKLPFGILIPTLAGITATSQLFLMDWKHSVIGTLMVAAGFIIYFFRPKTTPTL</sequence>
<evidence type="ECO:0000256" key="4">
    <source>
        <dbReference type="ARBA" id="ARBA00022989"/>
    </source>
</evidence>
<dbReference type="EMBL" id="JAGIBU010000002">
    <property type="protein sequence ID" value="MBS7824342.1"/>
    <property type="molecule type" value="Genomic_DNA"/>
</dbReference>
<dbReference type="GO" id="GO:0022857">
    <property type="term" value="F:transmembrane transporter activity"/>
    <property type="evidence" value="ECO:0007669"/>
    <property type="project" value="InterPro"/>
</dbReference>
<feature type="transmembrane region" description="Helical" evidence="6">
    <location>
        <begin position="221"/>
        <end position="244"/>
    </location>
</feature>
<dbReference type="Gene3D" id="1.20.1740.10">
    <property type="entry name" value="Amino acid/polyamine transporter I"/>
    <property type="match status" value="1"/>
</dbReference>
<evidence type="ECO:0000256" key="1">
    <source>
        <dbReference type="ARBA" id="ARBA00004651"/>
    </source>
</evidence>
<name>A0AB35BWY3_9GAMM</name>
<dbReference type="RefSeq" id="WP_082818397.1">
    <property type="nucleotide sequence ID" value="NZ_CP115969.1"/>
</dbReference>
<feature type="transmembrane region" description="Helical" evidence="6">
    <location>
        <begin position="374"/>
        <end position="392"/>
    </location>
</feature>
<feature type="transmembrane region" description="Helical" evidence="6">
    <location>
        <begin position="315"/>
        <end position="332"/>
    </location>
</feature>
<reference evidence="7" key="1">
    <citation type="submission" date="2021-03" db="EMBL/GenBank/DDBJ databases">
        <title>Identification and antibiotic profiling of Wohlfahrtiimonas chitiniclastica, an underestimated human pathogen.</title>
        <authorList>
            <person name="Kopf A."/>
            <person name="Bunk B."/>
            <person name="Coldewey S."/>
            <person name="Gunzer F."/>
            <person name="Riedel T."/>
            <person name="Schroettner P."/>
        </authorList>
    </citation>
    <scope>NUCLEOTIDE SEQUENCE</scope>
    <source>
        <strain evidence="7">DSM 100917</strain>
    </source>
</reference>
<comment type="caution">
    <text evidence="7">The sequence shown here is derived from an EMBL/GenBank/DDBJ whole genome shotgun (WGS) entry which is preliminary data.</text>
</comment>
<protein>
    <submittedName>
        <fullName evidence="7">Amino acid permease</fullName>
    </submittedName>
</protein>
<dbReference type="InterPro" id="IPR050367">
    <property type="entry name" value="APC_superfamily"/>
</dbReference>
<keyword evidence="3 6" id="KW-0812">Transmembrane</keyword>
<evidence type="ECO:0000256" key="5">
    <source>
        <dbReference type="ARBA" id="ARBA00023136"/>
    </source>
</evidence>
<feature type="transmembrane region" description="Helical" evidence="6">
    <location>
        <begin position="398"/>
        <end position="414"/>
    </location>
</feature>
<gene>
    <name evidence="7" type="ORF">J7561_03880</name>
</gene>
<keyword evidence="5 6" id="KW-0472">Membrane</keyword>
<evidence type="ECO:0000256" key="3">
    <source>
        <dbReference type="ARBA" id="ARBA00022692"/>
    </source>
</evidence>
<evidence type="ECO:0000256" key="6">
    <source>
        <dbReference type="SAM" id="Phobius"/>
    </source>
</evidence>
<proteinExistence type="predicted"/>
<dbReference type="Proteomes" id="UP000680020">
    <property type="component" value="Unassembled WGS sequence"/>
</dbReference>
<feature type="transmembrane region" description="Helical" evidence="6">
    <location>
        <begin position="152"/>
        <end position="172"/>
    </location>
</feature>
<feature type="transmembrane region" description="Helical" evidence="6">
    <location>
        <begin position="117"/>
        <end position="140"/>
    </location>
</feature>
<dbReference type="PIRSF" id="PIRSF006060">
    <property type="entry name" value="AA_transporter"/>
    <property type="match status" value="1"/>
</dbReference>
<evidence type="ECO:0000256" key="2">
    <source>
        <dbReference type="ARBA" id="ARBA00022475"/>
    </source>
</evidence>
<feature type="transmembrane region" description="Helical" evidence="6">
    <location>
        <begin position="338"/>
        <end position="362"/>
    </location>
</feature>
<feature type="transmembrane region" description="Helical" evidence="6">
    <location>
        <begin position="87"/>
        <end position="111"/>
    </location>
</feature>
<feature type="transmembrane region" description="Helical" evidence="6">
    <location>
        <begin position="192"/>
        <end position="209"/>
    </location>
</feature>
<accession>A0AB35BWY3</accession>
<feature type="transmembrane region" description="Helical" evidence="6">
    <location>
        <begin position="46"/>
        <end position="66"/>
    </location>
</feature>
<dbReference type="InterPro" id="IPR002293">
    <property type="entry name" value="AA/rel_permease1"/>
</dbReference>
<dbReference type="PANTHER" id="PTHR42770:SF7">
    <property type="entry name" value="MEMBRANE PROTEIN"/>
    <property type="match status" value="1"/>
</dbReference>
<keyword evidence="2" id="KW-1003">Cell membrane</keyword>